<dbReference type="PANTHER" id="PTHR43727">
    <property type="entry name" value="DIAMINOPIMELATE DECARBOXYLASE"/>
    <property type="match status" value="1"/>
</dbReference>
<dbReference type="AlphaFoldDB" id="A0A841J8K1"/>
<dbReference type="Gene3D" id="2.40.37.10">
    <property type="entry name" value="Lyase, Ornithine Decarboxylase, Chain A, domain 1"/>
    <property type="match status" value="1"/>
</dbReference>
<dbReference type="InterPro" id="IPR022644">
    <property type="entry name" value="De-COase2_N"/>
</dbReference>
<dbReference type="GO" id="GO:0030170">
    <property type="term" value="F:pyridoxal phosphate binding"/>
    <property type="evidence" value="ECO:0007669"/>
    <property type="project" value="UniProtKB-UniRule"/>
</dbReference>
<dbReference type="PANTHER" id="PTHR43727:SF2">
    <property type="entry name" value="GROUP IV DECARBOXYLASE"/>
    <property type="match status" value="1"/>
</dbReference>
<evidence type="ECO:0000313" key="11">
    <source>
        <dbReference type="Proteomes" id="UP000552700"/>
    </source>
</evidence>
<dbReference type="Proteomes" id="UP000552700">
    <property type="component" value="Unassembled WGS sequence"/>
</dbReference>
<accession>A0A841J8K1</accession>
<dbReference type="InterPro" id="IPR029066">
    <property type="entry name" value="PLP-binding_barrel"/>
</dbReference>
<feature type="binding site" evidence="5">
    <location>
        <position position="279"/>
    </location>
    <ligand>
        <name>substrate</name>
    </ligand>
</feature>
<dbReference type="SUPFAM" id="SSF51419">
    <property type="entry name" value="PLP-binding barrel"/>
    <property type="match status" value="1"/>
</dbReference>
<dbReference type="GO" id="GO:0009089">
    <property type="term" value="P:lysine biosynthetic process via diaminopimelate"/>
    <property type="evidence" value="ECO:0007669"/>
    <property type="project" value="UniProtKB-UniRule"/>
</dbReference>
<comment type="catalytic activity">
    <reaction evidence="5 8">
        <text>meso-2,6-diaminopimelate + H(+) = L-lysine + CO2</text>
        <dbReference type="Rhea" id="RHEA:15101"/>
        <dbReference type="ChEBI" id="CHEBI:15378"/>
        <dbReference type="ChEBI" id="CHEBI:16526"/>
        <dbReference type="ChEBI" id="CHEBI:32551"/>
        <dbReference type="ChEBI" id="CHEBI:57791"/>
        <dbReference type="EC" id="4.1.1.20"/>
    </reaction>
</comment>
<keyword evidence="5" id="KW-0028">Amino-acid biosynthesis</keyword>
<dbReference type="PROSITE" id="PS00878">
    <property type="entry name" value="ODR_DC_2_1"/>
    <property type="match status" value="1"/>
</dbReference>
<evidence type="ECO:0000256" key="7">
    <source>
        <dbReference type="PIRSR" id="PIRSR600183-50"/>
    </source>
</evidence>
<evidence type="ECO:0000256" key="4">
    <source>
        <dbReference type="ARBA" id="ARBA00023239"/>
    </source>
</evidence>
<evidence type="ECO:0000256" key="6">
    <source>
        <dbReference type="NCBIfam" id="TIGR01048"/>
    </source>
</evidence>
<comment type="caution">
    <text evidence="10">The sequence shown here is derived from an EMBL/GenBank/DDBJ whole genome shotgun (WGS) entry which is preliminary data.</text>
</comment>
<dbReference type="HAMAP" id="MF_02120">
    <property type="entry name" value="LysA"/>
    <property type="match status" value="1"/>
</dbReference>
<keyword evidence="2 5" id="KW-0210">Decarboxylase</keyword>
<dbReference type="PRINTS" id="PR01181">
    <property type="entry name" value="DAPDCRBXLASE"/>
</dbReference>
<name>A0A841J8K1_9SPHN</name>
<feature type="binding site" evidence="5">
    <location>
        <position position="315"/>
    </location>
    <ligand>
        <name>substrate</name>
    </ligand>
</feature>
<dbReference type="InterPro" id="IPR002986">
    <property type="entry name" value="DAP_deCOOHase_LysA"/>
</dbReference>
<dbReference type="CDD" id="cd06828">
    <property type="entry name" value="PLPDE_III_DapDC"/>
    <property type="match status" value="1"/>
</dbReference>
<feature type="modified residue" description="N6-(pyridoxal phosphate)lysine" evidence="5 7">
    <location>
        <position position="61"/>
    </location>
</feature>
<dbReference type="Pfam" id="PF02784">
    <property type="entry name" value="Orn_Arg_deC_N"/>
    <property type="match status" value="1"/>
</dbReference>
<evidence type="ECO:0000256" key="3">
    <source>
        <dbReference type="ARBA" id="ARBA00022898"/>
    </source>
</evidence>
<feature type="binding site" evidence="5">
    <location>
        <position position="373"/>
    </location>
    <ligand>
        <name>substrate</name>
    </ligand>
</feature>
<evidence type="ECO:0000256" key="5">
    <source>
        <dbReference type="HAMAP-Rule" id="MF_02120"/>
    </source>
</evidence>
<keyword evidence="11" id="KW-1185">Reference proteome</keyword>
<dbReference type="GO" id="GO:0008836">
    <property type="term" value="F:diaminopimelate decarboxylase activity"/>
    <property type="evidence" value="ECO:0007669"/>
    <property type="project" value="UniProtKB-UniRule"/>
</dbReference>
<keyword evidence="5 8" id="KW-0457">Lysine biosynthesis</keyword>
<feature type="active site" description="Proton donor" evidence="7">
    <location>
        <position position="344"/>
    </location>
</feature>
<dbReference type="FunFam" id="3.20.20.10:FF:000003">
    <property type="entry name" value="Diaminopimelate decarboxylase"/>
    <property type="match status" value="1"/>
</dbReference>
<sequence length="421" mass="44518">MDHFDYRAGVLHAEDVPLAEIAAQVGTPVYIYSTATLERHVGVFREALAPLADPLVAFAVKANPNAAVLATLAKLGLGADVVSAGELLRAIAAGIPASRIVFSGVGKTEEEMRLALEHGIFQFNLESEPEAEMLSEVALSMGKVASVAYRINPDVDAGTHAKISTGKSENKFGIPYDRALVAYDRAAQLAGLDVQGVAVHIGSQLTDLAPLESAFTKVGALIERLRDAGHAIRTADLGGGLGVPYDPALPVPPSPAAYGAMVVRVTQGWNVRLMFEPGRVIVGNAGVLLSRVIRVKQGASQPFVIVDAAMNDLLRPSLYDAWHDIRAVRPRNAQVQATVVGPVCETGDTFATARDIDAVEADDLLAFMTAGAYGATMASTYNSRALTPEVLVTGDQWAVVRARPPVEALIEGDSIPDWLRG</sequence>
<feature type="binding site" evidence="5">
    <location>
        <position position="319"/>
    </location>
    <ligand>
        <name>substrate</name>
    </ligand>
</feature>
<dbReference type="EMBL" id="JACIJP010000004">
    <property type="protein sequence ID" value="MBB6124845.1"/>
    <property type="molecule type" value="Genomic_DNA"/>
</dbReference>
<dbReference type="InterPro" id="IPR022653">
    <property type="entry name" value="De-COase2_pyr-phos_BS"/>
</dbReference>
<comment type="cofactor">
    <cofactor evidence="1 5 7 8">
        <name>pyridoxal 5'-phosphate</name>
        <dbReference type="ChEBI" id="CHEBI:597326"/>
    </cofactor>
</comment>
<comment type="function">
    <text evidence="5">Specifically catalyzes the decarboxylation of meso-diaminopimelate (meso-DAP) to L-lysine.</text>
</comment>
<gene>
    <name evidence="5" type="primary">lysA</name>
    <name evidence="10" type="ORF">FHS92_002598</name>
</gene>
<dbReference type="RefSeq" id="WP_184081143.1">
    <property type="nucleotide sequence ID" value="NZ_JACIJP010000004.1"/>
</dbReference>
<feature type="domain" description="Orn/DAP/Arg decarboxylase 2 N-terminal" evidence="9">
    <location>
        <begin position="36"/>
        <end position="282"/>
    </location>
</feature>
<dbReference type="InterPro" id="IPR000183">
    <property type="entry name" value="Orn/DAP/Arg_de-COase"/>
</dbReference>
<feature type="binding site" evidence="5">
    <location>
        <position position="345"/>
    </location>
    <ligand>
        <name>substrate</name>
    </ligand>
</feature>
<keyword evidence="3 5" id="KW-0663">Pyridoxal phosphate</keyword>
<comment type="subunit">
    <text evidence="5">Homodimer.</text>
</comment>
<dbReference type="PRINTS" id="PR01179">
    <property type="entry name" value="ODADCRBXLASE"/>
</dbReference>
<dbReference type="Gene3D" id="3.20.20.10">
    <property type="entry name" value="Alanine racemase"/>
    <property type="match status" value="1"/>
</dbReference>
<feature type="binding site" evidence="5">
    <location>
        <begin position="276"/>
        <end position="279"/>
    </location>
    <ligand>
        <name>pyridoxal 5'-phosphate</name>
        <dbReference type="ChEBI" id="CHEBI:597326"/>
    </ligand>
</feature>
<dbReference type="EC" id="4.1.1.20" evidence="5 6"/>
<comment type="similarity">
    <text evidence="5">Belongs to the Orn/Lys/Arg decarboxylase class-II family. LysA subfamily.</text>
</comment>
<evidence type="ECO:0000256" key="1">
    <source>
        <dbReference type="ARBA" id="ARBA00001933"/>
    </source>
</evidence>
<dbReference type="InterPro" id="IPR009006">
    <property type="entry name" value="Ala_racemase/Decarboxylase_C"/>
</dbReference>
<feature type="binding site" evidence="5">
    <location>
        <position position="240"/>
    </location>
    <ligand>
        <name>pyridoxal 5'-phosphate</name>
        <dbReference type="ChEBI" id="CHEBI:597326"/>
    </ligand>
</feature>
<evidence type="ECO:0000256" key="8">
    <source>
        <dbReference type="RuleBase" id="RU003738"/>
    </source>
</evidence>
<protein>
    <recommendedName>
        <fullName evidence="5 6">Diaminopimelate decarboxylase</fullName>
        <shortName evidence="5">DAP decarboxylase</shortName>
        <shortName evidence="5">DAPDC</shortName>
        <ecNumber evidence="5 6">4.1.1.20</ecNumber>
    </recommendedName>
</protein>
<organism evidence="10 11">
    <name type="scientific">Sphingobium subterraneum</name>
    <dbReference type="NCBI Taxonomy" id="627688"/>
    <lineage>
        <taxon>Bacteria</taxon>
        <taxon>Pseudomonadati</taxon>
        <taxon>Pseudomonadota</taxon>
        <taxon>Alphaproteobacteria</taxon>
        <taxon>Sphingomonadales</taxon>
        <taxon>Sphingomonadaceae</taxon>
        <taxon>Sphingobium</taxon>
    </lineage>
</organism>
<keyword evidence="4 5" id="KW-0456">Lyase</keyword>
<dbReference type="UniPathway" id="UPA00034">
    <property type="reaction ID" value="UER00027"/>
</dbReference>
<proteinExistence type="inferred from homology"/>
<feature type="binding site" evidence="5">
    <location>
        <position position="373"/>
    </location>
    <ligand>
        <name>pyridoxal 5'-phosphate</name>
        <dbReference type="ChEBI" id="CHEBI:597326"/>
    </ligand>
</feature>
<comment type="pathway">
    <text evidence="5 8">Amino-acid biosynthesis; L-lysine biosynthesis via DAP pathway; L-lysine from DL-2,6-diaminopimelate: step 1/1.</text>
</comment>
<evidence type="ECO:0000259" key="9">
    <source>
        <dbReference type="Pfam" id="PF02784"/>
    </source>
</evidence>
<evidence type="ECO:0000313" key="10">
    <source>
        <dbReference type="EMBL" id="MBB6124845.1"/>
    </source>
</evidence>
<evidence type="ECO:0000256" key="2">
    <source>
        <dbReference type="ARBA" id="ARBA00022793"/>
    </source>
</evidence>
<dbReference type="SUPFAM" id="SSF50621">
    <property type="entry name" value="Alanine racemase C-terminal domain-like"/>
    <property type="match status" value="1"/>
</dbReference>
<dbReference type="NCBIfam" id="TIGR01048">
    <property type="entry name" value="lysA"/>
    <property type="match status" value="1"/>
</dbReference>
<reference evidence="10 11" key="1">
    <citation type="submission" date="2020-08" db="EMBL/GenBank/DDBJ databases">
        <title>Genomic Encyclopedia of Type Strains, Phase IV (KMG-IV): sequencing the most valuable type-strain genomes for metagenomic binning, comparative biology and taxonomic classification.</title>
        <authorList>
            <person name="Goeker M."/>
        </authorList>
    </citation>
    <scope>NUCLEOTIDE SEQUENCE [LARGE SCALE GENOMIC DNA]</scope>
    <source>
        <strain evidence="10 11">DSM 102255</strain>
    </source>
</reference>